<dbReference type="CDD" id="cd01088">
    <property type="entry name" value="MetAP2"/>
    <property type="match status" value="1"/>
</dbReference>
<dbReference type="InterPro" id="IPR036388">
    <property type="entry name" value="WH-like_DNA-bd_sf"/>
</dbReference>
<feature type="binding site" evidence="5">
    <location>
        <position position="372"/>
    </location>
    <ligand>
        <name>a divalent metal cation</name>
        <dbReference type="ChEBI" id="CHEBI:60240"/>
        <label>2</label>
        <note>catalytic</note>
    </ligand>
</feature>
<evidence type="ECO:0000256" key="1">
    <source>
        <dbReference type="ARBA" id="ARBA00022438"/>
    </source>
</evidence>
<comment type="function">
    <text evidence="5">Cotranslationally removes the N-terminal methionine from nascent proteins. The N-terminal methionine is often cleaved when the second residue in the primary sequence is small and uncharged (Met-Ala-, Cys, Gly, Pro, Ser, Thr, or Val).</text>
</comment>
<dbReference type="InterPro" id="IPR036005">
    <property type="entry name" value="Creatinase/aminopeptidase-like"/>
</dbReference>
<dbReference type="GO" id="GO:0070006">
    <property type="term" value="F:metalloaminopeptidase activity"/>
    <property type="evidence" value="ECO:0007669"/>
    <property type="project" value="UniProtKB-UniRule"/>
</dbReference>
<dbReference type="AlphaFoldDB" id="A0A7S0DS25"/>
<gene>
    <name evidence="8" type="ORF">LAMO00422_LOCUS21048</name>
</gene>
<feature type="domain" description="Peptidase M24" evidence="7">
    <location>
        <begin position="199"/>
        <end position="413"/>
    </location>
</feature>
<evidence type="ECO:0000313" key="8">
    <source>
        <dbReference type="EMBL" id="CAD8462088.1"/>
    </source>
</evidence>
<dbReference type="NCBIfam" id="TIGR00501">
    <property type="entry name" value="met_pdase_II"/>
    <property type="match status" value="1"/>
</dbReference>
<feature type="binding site" evidence="5">
    <location>
        <position position="405"/>
    </location>
    <ligand>
        <name>a divalent metal cation</name>
        <dbReference type="ChEBI" id="CHEBI:60240"/>
        <label>2</label>
        <note>catalytic</note>
    </ligand>
</feature>
<feature type="binding site" evidence="5">
    <location>
        <position position="261"/>
    </location>
    <ligand>
        <name>substrate</name>
    </ligand>
</feature>
<dbReference type="EMBL" id="HBEM01030887">
    <property type="protein sequence ID" value="CAD8462088.1"/>
    <property type="molecule type" value="Transcribed_RNA"/>
</dbReference>
<keyword evidence="4 5" id="KW-0378">Hydrolase</keyword>
<dbReference type="Gene3D" id="1.10.10.10">
    <property type="entry name" value="Winged helix-like DNA-binding domain superfamily/Winged helix DNA-binding domain"/>
    <property type="match status" value="1"/>
</dbReference>
<dbReference type="InterPro" id="IPR002468">
    <property type="entry name" value="Pept_M24A_MAP2"/>
</dbReference>
<evidence type="ECO:0000256" key="4">
    <source>
        <dbReference type="ARBA" id="ARBA00022801"/>
    </source>
</evidence>
<keyword evidence="2 5" id="KW-0645">Protease</keyword>
<dbReference type="SUPFAM" id="SSF55920">
    <property type="entry name" value="Creatinase/aminopeptidase"/>
    <property type="match status" value="1"/>
</dbReference>
<evidence type="ECO:0000256" key="2">
    <source>
        <dbReference type="ARBA" id="ARBA00022670"/>
    </source>
</evidence>
<proteinExistence type="inferred from homology"/>
<dbReference type="GO" id="GO:0004239">
    <property type="term" value="F:initiator methionyl aminopeptidase activity"/>
    <property type="evidence" value="ECO:0007669"/>
    <property type="project" value="UniProtKB-UniRule"/>
</dbReference>
<dbReference type="GO" id="GO:0005737">
    <property type="term" value="C:cytoplasm"/>
    <property type="evidence" value="ECO:0007669"/>
    <property type="project" value="UniProtKB-SubCell"/>
</dbReference>
<evidence type="ECO:0000256" key="6">
    <source>
        <dbReference type="SAM" id="MobiDB-lite"/>
    </source>
</evidence>
<comment type="cofactor">
    <cofactor evidence="5">
        <name>Co(2+)</name>
        <dbReference type="ChEBI" id="CHEBI:48828"/>
    </cofactor>
    <cofactor evidence="5">
        <name>Zn(2+)</name>
        <dbReference type="ChEBI" id="CHEBI:29105"/>
    </cofactor>
    <cofactor evidence="5">
        <name>Mn(2+)</name>
        <dbReference type="ChEBI" id="CHEBI:29035"/>
    </cofactor>
    <cofactor evidence="5">
        <name>Fe(2+)</name>
        <dbReference type="ChEBI" id="CHEBI:29033"/>
    </cofactor>
    <text evidence="5">Binds 2 divalent metal cations per subunit. Has a high-affinity and a low affinity metal-binding site. The true nature of the physiological cofactor is under debate. The enzyme is active with cobalt, zinc, manganese or divalent iron ions. Most likely, methionine aminopeptidases function as mononuclear Fe(2+)-metalloproteases under physiological conditions, and the catalytically relevant metal-binding site has been assigned to the histidine-containing high-affinity site.</text>
</comment>
<feature type="region of interest" description="Disordered" evidence="6">
    <location>
        <begin position="13"/>
        <end position="46"/>
    </location>
</feature>
<keyword evidence="1 5" id="KW-0031">Aminopeptidase</keyword>
<dbReference type="EC" id="3.4.11.18" evidence="5"/>
<dbReference type="HAMAP" id="MF_03175">
    <property type="entry name" value="MetAP_2_euk"/>
    <property type="match status" value="1"/>
</dbReference>
<evidence type="ECO:0000259" key="7">
    <source>
        <dbReference type="Pfam" id="PF00557"/>
    </source>
</evidence>
<dbReference type="Gene3D" id="3.90.230.10">
    <property type="entry name" value="Creatinase/methionine aminopeptidase superfamily"/>
    <property type="match status" value="1"/>
</dbReference>
<feature type="binding site" evidence="5">
    <location>
        <position position="293"/>
    </location>
    <ligand>
        <name>a divalent metal cation</name>
        <dbReference type="ChEBI" id="CHEBI:60240"/>
        <label>1</label>
    </ligand>
</feature>
<dbReference type="Pfam" id="PF00557">
    <property type="entry name" value="Peptidase_M24"/>
    <property type="match status" value="1"/>
</dbReference>
<evidence type="ECO:0000256" key="5">
    <source>
        <dbReference type="HAMAP-Rule" id="MF_03175"/>
    </source>
</evidence>
<reference evidence="8" key="1">
    <citation type="submission" date="2021-01" db="EMBL/GenBank/DDBJ databases">
        <authorList>
            <person name="Corre E."/>
            <person name="Pelletier E."/>
            <person name="Niang G."/>
            <person name="Scheremetjew M."/>
            <person name="Finn R."/>
            <person name="Kale V."/>
            <person name="Holt S."/>
            <person name="Cochrane G."/>
            <person name="Meng A."/>
            <person name="Brown T."/>
            <person name="Cohen L."/>
        </authorList>
    </citation>
    <scope>NUCLEOTIDE SEQUENCE</scope>
    <source>
        <strain evidence="8">CCMP2058</strain>
    </source>
</reference>
<dbReference type="GO" id="GO:0046872">
    <property type="term" value="F:metal ion binding"/>
    <property type="evidence" value="ECO:0007669"/>
    <property type="project" value="UniProtKB-UniRule"/>
</dbReference>
<dbReference type="PANTHER" id="PTHR45777">
    <property type="entry name" value="METHIONINE AMINOPEPTIDASE 2"/>
    <property type="match status" value="1"/>
</dbReference>
<feature type="binding site" evidence="5">
    <location>
        <position position="506"/>
    </location>
    <ligand>
        <name>a divalent metal cation</name>
        <dbReference type="ChEBI" id="CHEBI:60240"/>
        <label>2</label>
        <note>catalytic</note>
    </ligand>
</feature>
<comment type="similarity">
    <text evidence="5">Belongs to the peptidase M24A family. Methionine aminopeptidase eukaryotic type 2 subfamily.</text>
</comment>
<feature type="compositionally biased region" description="Basic residues" evidence="6">
    <location>
        <begin position="30"/>
        <end position="39"/>
    </location>
</feature>
<dbReference type="InterPro" id="IPR050247">
    <property type="entry name" value="Met_Aminopeptidase_Type2"/>
</dbReference>
<dbReference type="InterPro" id="IPR000994">
    <property type="entry name" value="Pept_M24"/>
</dbReference>
<keyword evidence="5" id="KW-0963">Cytoplasm</keyword>
<dbReference type="PANTHER" id="PTHR45777:SF2">
    <property type="entry name" value="METHIONINE AMINOPEPTIDASE 2"/>
    <property type="match status" value="1"/>
</dbReference>
<feature type="binding site" evidence="5">
    <location>
        <position position="293"/>
    </location>
    <ligand>
        <name>a divalent metal cation</name>
        <dbReference type="ChEBI" id="CHEBI:60240"/>
        <label>2</label>
        <note>catalytic</note>
    </ligand>
</feature>
<dbReference type="InterPro" id="IPR036390">
    <property type="entry name" value="WH_DNA-bd_sf"/>
</dbReference>
<feature type="binding site" evidence="5">
    <location>
        <position position="282"/>
    </location>
    <ligand>
        <name>a divalent metal cation</name>
        <dbReference type="ChEBI" id="CHEBI:60240"/>
        <label>1</label>
    </ligand>
</feature>
<dbReference type="GO" id="GO:0006508">
    <property type="term" value="P:proteolysis"/>
    <property type="evidence" value="ECO:0007669"/>
    <property type="project" value="UniProtKB-KW"/>
</dbReference>
<evidence type="ECO:0000256" key="3">
    <source>
        <dbReference type="ARBA" id="ARBA00022723"/>
    </source>
</evidence>
<organism evidence="8">
    <name type="scientific">Amorphochlora amoebiformis</name>
    <dbReference type="NCBI Taxonomy" id="1561963"/>
    <lineage>
        <taxon>Eukaryota</taxon>
        <taxon>Sar</taxon>
        <taxon>Rhizaria</taxon>
        <taxon>Cercozoa</taxon>
        <taxon>Chlorarachniophyceae</taxon>
        <taxon>Amorphochlora</taxon>
    </lineage>
</organism>
<comment type="catalytic activity">
    <reaction evidence="5">
        <text>Release of N-terminal amino acids, preferentially methionine, from peptides and arylamides.</text>
        <dbReference type="EC" id="3.4.11.18"/>
    </reaction>
</comment>
<keyword evidence="3 5" id="KW-0479">Metal-binding</keyword>
<sequence length="525" mass="58342">MVEKYHRRGYLPASRHKRFRGLRGGGSLRPGKKPARKGKTGSGSTGGELEVGAFVSIHGLKKMVDLNGATATVVGVVKNPDTLNVMQVVELHESGARMHVNALHLRVQKLNVTNERPYMGPPLYGVKYGNQVQLSPEQSKQTFPPAVPLRKIYPKNCSKTSRWPIGEIITMTNPGISSLRDRVKLADRSSGGKVDIIALREAAEVHRQVRQYVYKFIRPGLPLLEVAQRIENATKFLVRQNGTQRGWGFPTGLSVNHVAAHYTPNYGEPERIIRFHDVIKVDFGVQIKGWIIDSAFSIAFDKRHLGLLEASKKATEAGIRAAGIGVKLKDIGAAIQNVMESYTSELSNTNDIKKRNENVSVRIRVISDLGGHSMKRYDIHAGKSVPCVACNDDTRMEAGEVYAIETFASTGTGVVEERGNCSHYMWNSKCDLTKLKQRLLKKPSAFRLAQHIRSRYHTLAFCRRWLDDAGFKNHLAALSTLVNAKAVTPYPPIVDHREGCFVAQFEHTIYLGPNGKEVLSRGSDY</sequence>
<feature type="binding site" evidence="5">
    <location>
        <position position="380"/>
    </location>
    <ligand>
        <name>substrate</name>
    </ligand>
</feature>
<protein>
    <recommendedName>
        <fullName evidence="5">Methionine aminopeptidase 2</fullName>
        <shortName evidence="5">MAP 2</shortName>
        <shortName evidence="5">MetAP 2</shortName>
        <ecNumber evidence="5">3.4.11.18</ecNumber>
    </recommendedName>
    <alternativeName>
        <fullName evidence="5">Peptidase M</fullName>
    </alternativeName>
</protein>
<name>A0A7S0DS25_9EUKA</name>
<comment type="subcellular location">
    <subcellularLocation>
        <location evidence="5">Cytoplasm</location>
    </subcellularLocation>
</comment>
<feature type="binding site" evidence="5">
    <location>
        <position position="506"/>
    </location>
    <ligand>
        <name>a divalent metal cation</name>
        <dbReference type="ChEBI" id="CHEBI:60240"/>
        <label>1</label>
    </ligand>
</feature>
<accession>A0A7S0DS25</accession>
<dbReference type="SUPFAM" id="SSF46785">
    <property type="entry name" value="Winged helix' DNA-binding domain"/>
    <property type="match status" value="1"/>
</dbReference>